<evidence type="ECO:0000256" key="1">
    <source>
        <dbReference type="SAM" id="MobiDB-lite"/>
    </source>
</evidence>
<gene>
    <name evidence="3" type="ORF">g.15067</name>
</gene>
<dbReference type="GO" id="GO:0019901">
    <property type="term" value="F:protein kinase binding"/>
    <property type="evidence" value="ECO:0007669"/>
    <property type="project" value="InterPro"/>
</dbReference>
<accession>A0A1B6FCU6</accession>
<dbReference type="InterPro" id="IPR001810">
    <property type="entry name" value="F-box_dom"/>
</dbReference>
<dbReference type="AlphaFoldDB" id="A0A1B6FCU6"/>
<dbReference type="InterPro" id="IPR036047">
    <property type="entry name" value="F-box-like_dom_sf"/>
</dbReference>
<dbReference type="Pfam" id="PF12937">
    <property type="entry name" value="F-box-like"/>
    <property type="match status" value="1"/>
</dbReference>
<feature type="domain" description="F-box" evidence="2">
    <location>
        <begin position="205"/>
        <end position="252"/>
    </location>
</feature>
<sequence length="294" mass="33497">MKMADSSENGDNSQDIKSGSDSLPTNIASKPGNGMVEALLVEEYPAMSTAMKNLTSSLENPTLEEIVVVVLYILIVESGFVPFPCEPIAGDENCRYNAHRLRVLTASPKSWLDGDGVYRIYFTLAPFPEEKCKLVCLPVGSCLVANMYSTCSNKSFAMMINPAEYVALYPTQIIFKRLKNLSLKFKDQVVIPIRTVILNEVHQTTVGLFALPVEVLLKIISYLQVDDFLKFTSTCKYFFHNFSYDEHIWKQYCMLKFCRPSDLGAKETHRAYYQRKINFRNRVTCYFPLSEIQY</sequence>
<proteinExistence type="predicted"/>
<reference evidence="3" key="1">
    <citation type="submission" date="2015-11" db="EMBL/GenBank/DDBJ databases">
        <title>De novo transcriptome assembly of four potential Pierce s Disease insect vectors from Arizona vineyards.</title>
        <authorList>
            <person name="Tassone E.E."/>
        </authorList>
    </citation>
    <scope>NUCLEOTIDE SEQUENCE</scope>
</reference>
<dbReference type="GO" id="GO:1903599">
    <property type="term" value="P:positive regulation of autophagy of mitochondrion"/>
    <property type="evidence" value="ECO:0007669"/>
    <property type="project" value="TreeGrafter"/>
</dbReference>
<dbReference type="PANTHER" id="PTHR15537">
    <property type="entry name" value="F-BOX ONLY PROTEIN 7"/>
    <property type="match status" value="1"/>
</dbReference>
<name>A0A1B6FCU6_9HEMI</name>
<evidence type="ECO:0000313" key="3">
    <source>
        <dbReference type="EMBL" id="JAS48036.1"/>
    </source>
</evidence>
<dbReference type="Gene3D" id="1.20.1280.50">
    <property type="match status" value="1"/>
</dbReference>
<dbReference type="PROSITE" id="PS50181">
    <property type="entry name" value="FBOX"/>
    <property type="match status" value="1"/>
</dbReference>
<feature type="compositionally biased region" description="Polar residues" evidence="1">
    <location>
        <begin position="1"/>
        <end position="28"/>
    </location>
</feature>
<dbReference type="PANTHER" id="PTHR15537:SF2">
    <property type="entry name" value="F-BOX ONLY PROTEIN 7"/>
    <property type="match status" value="1"/>
</dbReference>
<evidence type="ECO:0000259" key="2">
    <source>
        <dbReference type="PROSITE" id="PS50181"/>
    </source>
</evidence>
<feature type="region of interest" description="Disordered" evidence="1">
    <location>
        <begin position="1"/>
        <end position="30"/>
    </location>
</feature>
<dbReference type="Gene3D" id="3.40.1000.30">
    <property type="match status" value="1"/>
</dbReference>
<protein>
    <recommendedName>
        <fullName evidence="2">F-box domain-containing protein</fullName>
    </recommendedName>
</protein>
<dbReference type="SUPFAM" id="SSF81383">
    <property type="entry name" value="F-box domain"/>
    <property type="match status" value="1"/>
</dbReference>
<dbReference type="EMBL" id="GECZ01021733">
    <property type="protein sequence ID" value="JAS48036.1"/>
    <property type="molecule type" value="Transcribed_RNA"/>
</dbReference>
<dbReference type="InterPro" id="IPR047118">
    <property type="entry name" value="Fbxo7"/>
</dbReference>
<organism evidence="3">
    <name type="scientific">Cuerna arida</name>
    <dbReference type="NCBI Taxonomy" id="1464854"/>
    <lineage>
        <taxon>Eukaryota</taxon>
        <taxon>Metazoa</taxon>
        <taxon>Ecdysozoa</taxon>
        <taxon>Arthropoda</taxon>
        <taxon>Hexapoda</taxon>
        <taxon>Insecta</taxon>
        <taxon>Pterygota</taxon>
        <taxon>Neoptera</taxon>
        <taxon>Paraneoptera</taxon>
        <taxon>Hemiptera</taxon>
        <taxon>Auchenorrhyncha</taxon>
        <taxon>Membracoidea</taxon>
        <taxon>Cicadellidae</taxon>
        <taxon>Cicadellinae</taxon>
        <taxon>Proconiini</taxon>
        <taxon>Cuerna</taxon>
    </lineage>
</organism>